<dbReference type="SUPFAM" id="SSF101478">
    <property type="entry name" value="ADP-ribosylglycohydrolase"/>
    <property type="match status" value="1"/>
</dbReference>
<dbReference type="Pfam" id="PF03747">
    <property type="entry name" value="ADP_ribosyl_GH"/>
    <property type="match status" value="1"/>
</dbReference>
<comment type="similarity">
    <text evidence="1">Belongs to the ADP-ribosylglycohydrolase family.</text>
</comment>
<keyword evidence="3" id="KW-1185">Reference proteome</keyword>
<dbReference type="OrthoDB" id="524326at2759"/>
<dbReference type="Gene3D" id="1.10.4080.10">
    <property type="entry name" value="ADP-ribosylation/Crystallin J1"/>
    <property type="match status" value="1"/>
</dbReference>
<dbReference type="InterPro" id="IPR005502">
    <property type="entry name" value="Ribosyl_crysJ1"/>
</dbReference>
<dbReference type="PANTHER" id="PTHR16222">
    <property type="entry name" value="ADP-RIBOSYLGLYCOHYDROLASE"/>
    <property type="match status" value="1"/>
</dbReference>
<reference evidence="2" key="1">
    <citation type="submission" date="2021-01" db="EMBL/GenBank/DDBJ databases">
        <authorList>
            <person name="Zahm M."/>
            <person name="Roques C."/>
            <person name="Cabau C."/>
            <person name="Klopp C."/>
            <person name="Donnadieu C."/>
            <person name="Jouanno E."/>
            <person name="Lampietro C."/>
            <person name="Louis A."/>
            <person name="Herpin A."/>
            <person name="Echchiki A."/>
            <person name="Berthelot C."/>
            <person name="Parey E."/>
            <person name="Roest-Crollius H."/>
            <person name="Braasch I."/>
            <person name="Postlethwait J."/>
            <person name="Bobe J."/>
            <person name="Montfort J."/>
            <person name="Bouchez O."/>
            <person name="Begum T."/>
            <person name="Mejri S."/>
            <person name="Adams A."/>
            <person name="Chen W.-J."/>
            <person name="Guiguen Y."/>
        </authorList>
    </citation>
    <scope>NUCLEOTIDE SEQUENCE</scope>
    <source>
        <tissue evidence="2">Blood</tissue>
    </source>
</reference>
<sequence>MHGSVNVLITSYIKRRVLLDSRSVCDGVAIFSFGGYRQHHTMAQVRRSAGEALWGMCAADAMSMPVHWYYTVRDIKTDFDGWITGFQPPKNRHPSSILTLSNSAGSGRSSVSLVQRPPVVGNIILHDKLKFWKFPGGSVHYHQGMPAGQNTLNALCALREARVLAVAGFSSVGERQARGEVLADYLQFMTMPGSHDDTYAESFHRAFFSDWQEERPTSPTKVLEFAERRYKQKMNISYADSQLEAIGCLPMAIPFILLSAKASPDQAVKAAVEFVKLTHPHPKLDRYVSLYAQALHATLNGVCLRQQSESALRSPTLDVWDMCQHYMQRAARFPRGSEERLRVHQSAVASLGLACYIKGALSSLFYLAHEFHDDLEGGILANTNCGGENCNRGAALGALLGARAGHVGGAVPQKWKEGLVNAQEISGILEDMP</sequence>
<comment type="caution">
    <text evidence="2">The sequence shown here is derived from an EMBL/GenBank/DDBJ whole genome shotgun (WGS) entry which is preliminary data.</text>
</comment>
<gene>
    <name evidence="2" type="ORF">AGOR_G00217560</name>
</gene>
<evidence type="ECO:0000313" key="2">
    <source>
        <dbReference type="EMBL" id="KAI1885183.1"/>
    </source>
</evidence>
<name>A0A8T3CJA9_9TELE</name>
<dbReference type="InterPro" id="IPR050792">
    <property type="entry name" value="ADP-ribosylglycohydrolase"/>
</dbReference>
<dbReference type="PANTHER" id="PTHR16222:SF34">
    <property type="entry name" value="ADP-RIBOSYLGLYCOHYDROLASE"/>
    <property type="match status" value="1"/>
</dbReference>
<evidence type="ECO:0000313" key="3">
    <source>
        <dbReference type="Proteomes" id="UP000829720"/>
    </source>
</evidence>
<dbReference type="Proteomes" id="UP000829720">
    <property type="component" value="Unassembled WGS sequence"/>
</dbReference>
<accession>A0A8T3CJA9</accession>
<dbReference type="AlphaFoldDB" id="A0A8T3CJA9"/>
<protein>
    <submittedName>
        <fullName evidence="2">Uncharacterized protein</fullName>
    </submittedName>
</protein>
<organism evidence="2 3">
    <name type="scientific">Albula goreensis</name>
    <dbReference type="NCBI Taxonomy" id="1534307"/>
    <lineage>
        <taxon>Eukaryota</taxon>
        <taxon>Metazoa</taxon>
        <taxon>Chordata</taxon>
        <taxon>Craniata</taxon>
        <taxon>Vertebrata</taxon>
        <taxon>Euteleostomi</taxon>
        <taxon>Actinopterygii</taxon>
        <taxon>Neopterygii</taxon>
        <taxon>Teleostei</taxon>
        <taxon>Albuliformes</taxon>
        <taxon>Albulidae</taxon>
        <taxon>Albula</taxon>
    </lineage>
</organism>
<evidence type="ECO:0000256" key="1">
    <source>
        <dbReference type="ARBA" id="ARBA00010702"/>
    </source>
</evidence>
<dbReference type="InterPro" id="IPR036705">
    <property type="entry name" value="Ribosyl_crysJ1_sf"/>
</dbReference>
<dbReference type="EMBL" id="JAERUA010000021">
    <property type="protein sequence ID" value="KAI1885183.1"/>
    <property type="molecule type" value="Genomic_DNA"/>
</dbReference>
<proteinExistence type="inferred from homology"/>